<proteinExistence type="predicted"/>
<keyword evidence="3" id="KW-1185">Reference proteome</keyword>
<keyword evidence="1" id="KW-0812">Transmembrane</keyword>
<name>A0A6A6GYK3_VIRVR</name>
<dbReference type="AlphaFoldDB" id="A0A6A6GYK3"/>
<gene>
    <name evidence="2" type="ORF">EV356DRAFT_535963</name>
</gene>
<evidence type="ECO:0000313" key="2">
    <source>
        <dbReference type="EMBL" id="KAF2230876.1"/>
    </source>
</evidence>
<dbReference type="EMBL" id="ML991834">
    <property type="protein sequence ID" value="KAF2230876.1"/>
    <property type="molecule type" value="Genomic_DNA"/>
</dbReference>
<evidence type="ECO:0000256" key="1">
    <source>
        <dbReference type="SAM" id="Phobius"/>
    </source>
</evidence>
<evidence type="ECO:0000313" key="3">
    <source>
        <dbReference type="Proteomes" id="UP000800092"/>
    </source>
</evidence>
<keyword evidence="1" id="KW-1133">Transmembrane helix</keyword>
<protein>
    <submittedName>
        <fullName evidence="2">Uncharacterized protein</fullName>
    </submittedName>
</protein>
<dbReference type="Proteomes" id="UP000800092">
    <property type="component" value="Unassembled WGS sequence"/>
</dbReference>
<organism evidence="2 3">
    <name type="scientific">Viridothelium virens</name>
    <name type="common">Speckled blister lichen</name>
    <name type="synonym">Trypethelium virens</name>
    <dbReference type="NCBI Taxonomy" id="1048519"/>
    <lineage>
        <taxon>Eukaryota</taxon>
        <taxon>Fungi</taxon>
        <taxon>Dikarya</taxon>
        <taxon>Ascomycota</taxon>
        <taxon>Pezizomycotina</taxon>
        <taxon>Dothideomycetes</taxon>
        <taxon>Dothideomycetes incertae sedis</taxon>
        <taxon>Trypetheliales</taxon>
        <taxon>Trypetheliaceae</taxon>
        <taxon>Viridothelium</taxon>
    </lineage>
</organism>
<reference evidence="2" key="1">
    <citation type="journal article" date="2020" name="Stud. Mycol.">
        <title>101 Dothideomycetes genomes: a test case for predicting lifestyles and emergence of pathogens.</title>
        <authorList>
            <person name="Haridas S."/>
            <person name="Albert R."/>
            <person name="Binder M."/>
            <person name="Bloem J."/>
            <person name="Labutti K."/>
            <person name="Salamov A."/>
            <person name="Andreopoulos B."/>
            <person name="Baker S."/>
            <person name="Barry K."/>
            <person name="Bills G."/>
            <person name="Bluhm B."/>
            <person name="Cannon C."/>
            <person name="Castanera R."/>
            <person name="Culley D."/>
            <person name="Daum C."/>
            <person name="Ezra D."/>
            <person name="Gonzalez J."/>
            <person name="Henrissat B."/>
            <person name="Kuo A."/>
            <person name="Liang C."/>
            <person name="Lipzen A."/>
            <person name="Lutzoni F."/>
            <person name="Magnuson J."/>
            <person name="Mondo S."/>
            <person name="Nolan M."/>
            <person name="Ohm R."/>
            <person name="Pangilinan J."/>
            <person name="Park H.-J."/>
            <person name="Ramirez L."/>
            <person name="Alfaro M."/>
            <person name="Sun H."/>
            <person name="Tritt A."/>
            <person name="Yoshinaga Y."/>
            <person name="Zwiers L.-H."/>
            <person name="Turgeon B."/>
            <person name="Goodwin S."/>
            <person name="Spatafora J."/>
            <person name="Crous P."/>
            <person name="Grigoriev I."/>
        </authorList>
    </citation>
    <scope>NUCLEOTIDE SEQUENCE</scope>
    <source>
        <strain evidence="2">Tuck. ex Michener</strain>
    </source>
</reference>
<accession>A0A6A6GYK3</accession>
<feature type="transmembrane region" description="Helical" evidence="1">
    <location>
        <begin position="60"/>
        <end position="80"/>
    </location>
</feature>
<sequence>MVALSAIRKGELKPGNYTLSAGDAQALAEELGVNARNLVGAEAKVNQQAPVSSWTITNTVVNGLSVIGTTIMVAITLRYARR</sequence>
<keyword evidence="1" id="KW-0472">Membrane</keyword>